<sequence>MKYPRLKLENAAGTILQNSLQKDHMAGENRKRRQGKKSKEQGTVLERPRTRFLFCTGKQSTSDTDVTHYSCVTSEDDRTKGLVASSSSDYLRKDS</sequence>
<proteinExistence type="predicted"/>
<reference evidence="2" key="1">
    <citation type="submission" date="2023-01" db="EMBL/GenBank/DDBJ databases">
        <title>Genome assembly of the deep-sea coral Lophelia pertusa.</title>
        <authorList>
            <person name="Herrera S."/>
            <person name="Cordes E."/>
        </authorList>
    </citation>
    <scope>NUCLEOTIDE SEQUENCE</scope>
    <source>
        <strain evidence="2">USNM1676648</strain>
        <tissue evidence="2">Polyp</tissue>
    </source>
</reference>
<dbReference type="Proteomes" id="UP001163046">
    <property type="component" value="Unassembled WGS sequence"/>
</dbReference>
<evidence type="ECO:0000313" key="2">
    <source>
        <dbReference type="EMBL" id="KAJ7378232.1"/>
    </source>
</evidence>
<gene>
    <name evidence="2" type="ORF">OS493_024181</name>
</gene>
<dbReference type="EMBL" id="MU826368">
    <property type="protein sequence ID" value="KAJ7378232.1"/>
    <property type="molecule type" value="Genomic_DNA"/>
</dbReference>
<name>A0A9W9ZAY8_9CNID</name>
<evidence type="ECO:0000256" key="1">
    <source>
        <dbReference type="SAM" id="MobiDB-lite"/>
    </source>
</evidence>
<keyword evidence="3" id="KW-1185">Reference proteome</keyword>
<evidence type="ECO:0000313" key="3">
    <source>
        <dbReference type="Proteomes" id="UP001163046"/>
    </source>
</evidence>
<comment type="caution">
    <text evidence="2">The sequence shown here is derived from an EMBL/GenBank/DDBJ whole genome shotgun (WGS) entry which is preliminary data.</text>
</comment>
<accession>A0A9W9ZAY8</accession>
<protein>
    <submittedName>
        <fullName evidence="2">Uncharacterized protein</fullName>
    </submittedName>
</protein>
<dbReference type="AlphaFoldDB" id="A0A9W9ZAY8"/>
<organism evidence="2 3">
    <name type="scientific">Desmophyllum pertusum</name>
    <dbReference type="NCBI Taxonomy" id="174260"/>
    <lineage>
        <taxon>Eukaryota</taxon>
        <taxon>Metazoa</taxon>
        <taxon>Cnidaria</taxon>
        <taxon>Anthozoa</taxon>
        <taxon>Hexacorallia</taxon>
        <taxon>Scleractinia</taxon>
        <taxon>Caryophylliina</taxon>
        <taxon>Caryophylliidae</taxon>
        <taxon>Desmophyllum</taxon>
    </lineage>
</organism>
<feature type="region of interest" description="Disordered" evidence="1">
    <location>
        <begin position="1"/>
        <end position="45"/>
    </location>
</feature>